<dbReference type="VEuPathDB" id="FungiDB:Z519_09314"/>
<evidence type="ECO:0000256" key="5">
    <source>
        <dbReference type="ARBA" id="ARBA00023136"/>
    </source>
</evidence>
<feature type="transmembrane region" description="Helical" evidence="6">
    <location>
        <begin position="100"/>
        <end position="125"/>
    </location>
</feature>
<dbReference type="InterPro" id="IPR020846">
    <property type="entry name" value="MFS_dom"/>
</dbReference>
<keyword evidence="5 6" id="KW-0472">Membrane</keyword>
<gene>
    <name evidence="8" type="ORF">Z519_09314</name>
</gene>
<organism evidence="8 9">
    <name type="scientific">Cladophialophora bantiana (strain ATCC 10958 / CBS 173.52 / CDC B-1940 / NIH 8579)</name>
    <name type="common">Xylohypha bantiana</name>
    <dbReference type="NCBI Taxonomy" id="1442370"/>
    <lineage>
        <taxon>Eukaryota</taxon>
        <taxon>Fungi</taxon>
        <taxon>Dikarya</taxon>
        <taxon>Ascomycota</taxon>
        <taxon>Pezizomycotina</taxon>
        <taxon>Eurotiomycetes</taxon>
        <taxon>Chaetothyriomycetidae</taxon>
        <taxon>Chaetothyriales</taxon>
        <taxon>Herpotrichiellaceae</taxon>
        <taxon>Cladophialophora</taxon>
    </lineage>
</organism>
<dbReference type="OrthoDB" id="4139357at2759"/>
<evidence type="ECO:0000256" key="4">
    <source>
        <dbReference type="ARBA" id="ARBA00022989"/>
    </source>
</evidence>
<reference evidence="8" key="1">
    <citation type="submission" date="2015-01" db="EMBL/GenBank/DDBJ databases">
        <title>The Genome Sequence of Cladophialophora bantiana CBS 173.52.</title>
        <authorList>
            <consortium name="The Broad Institute Genomics Platform"/>
            <person name="Cuomo C."/>
            <person name="de Hoog S."/>
            <person name="Gorbushina A."/>
            <person name="Stielow B."/>
            <person name="Teixiera M."/>
            <person name="Abouelleil A."/>
            <person name="Chapman S.B."/>
            <person name="Priest M."/>
            <person name="Young S.K."/>
            <person name="Wortman J."/>
            <person name="Nusbaum C."/>
            <person name="Birren B."/>
        </authorList>
    </citation>
    <scope>NUCLEOTIDE SEQUENCE [LARGE SCALE GENOMIC DNA]</scope>
    <source>
        <strain evidence="8">CBS 173.52</strain>
    </source>
</reference>
<dbReference type="PROSITE" id="PS00216">
    <property type="entry name" value="SUGAR_TRANSPORT_1"/>
    <property type="match status" value="1"/>
</dbReference>
<feature type="transmembrane region" description="Helical" evidence="6">
    <location>
        <begin position="69"/>
        <end position="88"/>
    </location>
</feature>
<keyword evidence="4 6" id="KW-1133">Transmembrane helix</keyword>
<dbReference type="CDD" id="cd06179">
    <property type="entry name" value="MFS_TRI12_like"/>
    <property type="match status" value="1"/>
</dbReference>
<accession>A0A0D2HGF8</accession>
<proteinExistence type="predicted"/>
<evidence type="ECO:0000256" key="3">
    <source>
        <dbReference type="ARBA" id="ARBA00022692"/>
    </source>
</evidence>
<dbReference type="RefSeq" id="XP_016616554.1">
    <property type="nucleotide sequence ID" value="XM_016767038.1"/>
</dbReference>
<dbReference type="Proteomes" id="UP000053789">
    <property type="component" value="Unassembled WGS sequence"/>
</dbReference>
<protein>
    <recommendedName>
        <fullName evidence="7">Major facilitator superfamily (MFS) profile domain-containing protein</fullName>
    </recommendedName>
</protein>
<keyword evidence="9" id="KW-1185">Reference proteome</keyword>
<feature type="transmembrane region" description="Helical" evidence="6">
    <location>
        <begin position="523"/>
        <end position="543"/>
    </location>
</feature>
<dbReference type="InterPro" id="IPR010573">
    <property type="entry name" value="MFS_Str1/Tri12-like"/>
</dbReference>
<sequence>MESSNQDVQEKPTGSKINVTDVGKSYYYSLPFLGTYLALCFNLSACTGGFALIAPILSIVNEDIGPDPSIIWVALVYSIGQGIGLALIGRLSDLFGRRYFLIFASALGLIGCIICATAKSVPVLIGGEALVGLSAAGGASYTSVLSEMVPVKHRFPAQSFIYLWQLPTAGFGPALAYIFILNTQAGWRWCYYYNIMWNGLSLILFIAFYFPPTFEEKHGKEDIYKWLKKYDYFGTGLFIAGEVLFLLGLSWGGSVYPWRSAYVISTLVVGVITLIAFATYETKMNLEEPFVPKGLFRRRSWVAVVILIGVCGGVYYAFALVWPRMVTALYSDPNDLLQVGYEACVVALGITAGQIVGCGLSRPLGRTKFQLIGSIAAGAICLSSMTTCDQYTRARATALLFLGTFFIGWADGVAQIMCGIDIADQKDIGVACGMMGTIRASFGAGCAAIYSTILTNELSSKVPGQVVPAVLDAGLPKGSVTQFLQALTSGNVTMLQEVKGVTATIIQDGSSALKQASADSYQVVFFSSIAFSVLAFVCAFFTADVDKYLTNTVSAMVGRTKPTVEEVEMVMGPKSDV</sequence>
<dbReference type="InterPro" id="IPR036259">
    <property type="entry name" value="MFS_trans_sf"/>
</dbReference>
<comment type="subcellular location">
    <subcellularLocation>
        <location evidence="1">Membrane</location>
        <topology evidence="1">Multi-pass membrane protein</topology>
    </subcellularLocation>
</comment>
<dbReference type="PANTHER" id="PTHR23501">
    <property type="entry name" value="MAJOR FACILITATOR SUPERFAMILY"/>
    <property type="match status" value="1"/>
</dbReference>
<evidence type="ECO:0000313" key="9">
    <source>
        <dbReference type="Proteomes" id="UP000053789"/>
    </source>
</evidence>
<dbReference type="PANTHER" id="PTHR23501:SF109">
    <property type="entry name" value="MAJOR FACILITATOR SUPERFAMILY (MFS) PROFILE DOMAIN-CONTAINING PROTEIN-RELATED"/>
    <property type="match status" value="1"/>
</dbReference>
<evidence type="ECO:0000256" key="6">
    <source>
        <dbReference type="SAM" id="Phobius"/>
    </source>
</evidence>
<feature type="transmembrane region" description="Helical" evidence="6">
    <location>
        <begin position="33"/>
        <end position="57"/>
    </location>
</feature>
<evidence type="ECO:0000256" key="2">
    <source>
        <dbReference type="ARBA" id="ARBA00022448"/>
    </source>
</evidence>
<feature type="transmembrane region" description="Helical" evidence="6">
    <location>
        <begin position="261"/>
        <end position="280"/>
    </location>
</feature>
<dbReference type="InterPro" id="IPR005829">
    <property type="entry name" value="Sugar_transporter_CS"/>
</dbReference>
<feature type="transmembrane region" description="Helical" evidence="6">
    <location>
        <begin position="301"/>
        <end position="319"/>
    </location>
</feature>
<feature type="domain" description="Major facilitator superfamily (MFS) profile" evidence="7">
    <location>
        <begin position="35"/>
        <end position="547"/>
    </location>
</feature>
<feature type="transmembrane region" description="Helical" evidence="6">
    <location>
        <begin position="161"/>
        <end position="180"/>
    </location>
</feature>
<dbReference type="AlphaFoldDB" id="A0A0D2HGF8"/>
<evidence type="ECO:0000313" key="8">
    <source>
        <dbReference type="EMBL" id="KIW89885.1"/>
    </source>
</evidence>
<dbReference type="HOGENOM" id="CLU_000960_25_2_1"/>
<dbReference type="PROSITE" id="PS50850">
    <property type="entry name" value="MFS"/>
    <property type="match status" value="1"/>
</dbReference>
<dbReference type="Gene3D" id="1.20.1250.20">
    <property type="entry name" value="MFS general substrate transporter like domains"/>
    <property type="match status" value="2"/>
</dbReference>
<feature type="transmembrane region" description="Helical" evidence="6">
    <location>
        <begin position="230"/>
        <end position="249"/>
    </location>
</feature>
<dbReference type="GO" id="GO:0005886">
    <property type="term" value="C:plasma membrane"/>
    <property type="evidence" value="ECO:0007669"/>
    <property type="project" value="TreeGrafter"/>
</dbReference>
<dbReference type="Pfam" id="PF06609">
    <property type="entry name" value="TRI12"/>
    <property type="match status" value="1"/>
</dbReference>
<dbReference type="SUPFAM" id="SSF103473">
    <property type="entry name" value="MFS general substrate transporter"/>
    <property type="match status" value="2"/>
</dbReference>
<evidence type="ECO:0000256" key="1">
    <source>
        <dbReference type="ARBA" id="ARBA00004141"/>
    </source>
</evidence>
<name>A0A0D2HGF8_CLAB1</name>
<dbReference type="GeneID" id="27702242"/>
<evidence type="ECO:0000259" key="7">
    <source>
        <dbReference type="PROSITE" id="PS50850"/>
    </source>
</evidence>
<dbReference type="InterPro" id="IPR053791">
    <property type="entry name" value="MFS_Tri12-like"/>
</dbReference>
<keyword evidence="3 6" id="KW-0812">Transmembrane</keyword>
<dbReference type="GO" id="GO:0022857">
    <property type="term" value="F:transmembrane transporter activity"/>
    <property type="evidence" value="ECO:0007669"/>
    <property type="project" value="InterPro"/>
</dbReference>
<keyword evidence="2" id="KW-0813">Transport</keyword>
<feature type="transmembrane region" description="Helical" evidence="6">
    <location>
        <begin position="192"/>
        <end position="210"/>
    </location>
</feature>
<dbReference type="EMBL" id="KN846994">
    <property type="protein sequence ID" value="KIW89885.1"/>
    <property type="molecule type" value="Genomic_DNA"/>
</dbReference>